<dbReference type="Gene3D" id="3.90.550.10">
    <property type="entry name" value="Spore Coat Polysaccharide Biosynthesis Protein SpsA, Chain A"/>
    <property type="match status" value="1"/>
</dbReference>
<name>A0A098EEJ7_9ZZZZ</name>
<gene>
    <name evidence="2" type="ORF">MSIBF_A740003</name>
</gene>
<organism evidence="2">
    <name type="scientific">groundwater metagenome</name>
    <dbReference type="NCBI Taxonomy" id="717931"/>
    <lineage>
        <taxon>unclassified sequences</taxon>
        <taxon>metagenomes</taxon>
        <taxon>ecological metagenomes</taxon>
    </lineage>
</organism>
<dbReference type="PANTHER" id="PTHR22916:SF3">
    <property type="entry name" value="UDP-GLCNAC:BETAGAL BETA-1,3-N-ACETYLGLUCOSAMINYLTRANSFERASE-LIKE PROTEIN 1"/>
    <property type="match status" value="1"/>
</dbReference>
<dbReference type="CDD" id="cd06433">
    <property type="entry name" value="GT_2_WfgS_like"/>
    <property type="match status" value="1"/>
</dbReference>
<dbReference type="InterPro" id="IPR029044">
    <property type="entry name" value="Nucleotide-diphossugar_trans"/>
</dbReference>
<dbReference type="AlphaFoldDB" id="A0A098EEJ7"/>
<dbReference type="GO" id="GO:0016758">
    <property type="term" value="F:hexosyltransferase activity"/>
    <property type="evidence" value="ECO:0007669"/>
    <property type="project" value="UniProtKB-ARBA"/>
</dbReference>
<evidence type="ECO:0000259" key="1">
    <source>
        <dbReference type="Pfam" id="PF00535"/>
    </source>
</evidence>
<dbReference type="EMBL" id="CCXY01000440">
    <property type="protein sequence ID" value="CEG13941.1"/>
    <property type="molecule type" value="Genomic_DNA"/>
</dbReference>
<feature type="domain" description="Glycosyltransferase 2-like" evidence="1">
    <location>
        <begin position="4"/>
        <end position="144"/>
    </location>
</feature>
<accession>A0A098EEJ7</accession>
<dbReference type="PANTHER" id="PTHR22916">
    <property type="entry name" value="GLYCOSYLTRANSFERASE"/>
    <property type="match status" value="1"/>
</dbReference>
<evidence type="ECO:0000313" key="2">
    <source>
        <dbReference type="EMBL" id="CEG13941.1"/>
    </source>
</evidence>
<sequence>MKISIITLSFNSEKTIENTIKSVISQTYKDIEYIIIDGGSKDGTLRIIEKYKDKISKIISEHDKGIYDAMNKGIALASGEVIGILNSDDLYYDENVIKIVMNVFINENPDCIWGDLFYFLNDPNKIIRYWKSSEYIGGLFEKGWFPPHPTFFVKKEIYNKYGNFRLDFHIAADYELMFRFLKKYKIKGEYAPSILVRMRAGGMANKNIITGNLECIRAWKVNGFKIPFYTPILKILKRVPQLIFRKTIN</sequence>
<dbReference type="Pfam" id="PF00535">
    <property type="entry name" value="Glycos_transf_2"/>
    <property type="match status" value="1"/>
</dbReference>
<dbReference type="SUPFAM" id="SSF53448">
    <property type="entry name" value="Nucleotide-diphospho-sugar transferases"/>
    <property type="match status" value="1"/>
</dbReference>
<keyword evidence="2" id="KW-0808">Transferase</keyword>
<dbReference type="InterPro" id="IPR001173">
    <property type="entry name" value="Glyco_trans_2-like"/>
</dbReference>
<protein>
    <submittedName>
        <fullName evidence="2">Glycosyl transferase family 2</fullName>
    </submittedName>
</protein>
<proteinExistence type="predicted"/>
<reference evidence="2" key="1">
    <citation type="submission" date="2014-09" db="EMBL/GenBank/DDBJ databases">
        <authorList>
            <person name="Probst J Alexander"/>
        </authorList>
    </citation>
    <scope>NUCLEOTIDE SEQUENCE</scope>
</reference>